<dbReference type="GO" id="GO:0005125">
    <property type="term" value="F:cytokine activity"/>
    <property type="evidence" value="ECO:0007669"/>
    <property type="project" value="TreeGrafter"/>
</dbReference>
<organism evidence="9 10">
    <name type="scientific">Polypedilum vanderplanki</name>
    <name type="common">Sleeping chironomid midge</name>
    <dbReference type="NCBI Taxonomy" id="319348"/>
    <lineage>
        <taxon>Eukaryota</taxon>
        <taxon>Metazoa</taxon>
        <taxon>Ecdysozoa</taxon>
        <taxon>Arthropoda</taxon>
        <taxon>Hexapoda</taxon>
        <taxon>Insecta</taxon>
        <taxon>Pterygota</taxon>
        <taxon>Neoptera</taxon>
        <taxon>Endopterygota</taxon>
        <taxon>Diptera</taxon>
        <taxon>Nematocera</taxon>
        <taxon>Chironomoidea</taxon>
        <taxon>Chironomidae</taxon>
        <taxon>Chironominae</taxon>
        <taxon>Polypedilum</taxon>
        <taxon>Polypedilum</taxon>
    </lineage>
</organism>
<evidence type="ECO:0000256" key="6">
    <source>
        <dbReference type="SAM" id="MobiDB-lite"/>
    </source>
</evidence>
<name>A0A9J6BEH1_POLVA</name>
<evidence type="ECO:0000256" key="5">
    <source>
        <dbReference type="ARBA" id="ARBA00023157"/>
    </source>
</evidence>
<evidence type="ECO:0000256" key="4">
    <source>
        <dbReference type="ARBA" id="ARBA00023030"/>
    </source>
</evidence>
<keyword evidence="10" id="KW-1185">Reference proteome</keyword>
<evidence type="ECO:0000313" key="9">
    <source>
        <dbReference type="EMBL" id="KAG5668276.1"/>
    </source>
</evidence>
<feature type="domain" description="TGF-beta propeptide" evidence="8">
    <location>
        <begin position="156"/>
        <end position="384"/>
    </location>
</feature>
<feature type="region of interest" description="Disordered" evidence="6">
    <location>
        <begin position="74"/>
        <end position="105"/>
    </location>
</feature>
<dbReference type="Gene3D" id="2.60.120.970">
    <property type="match status" value="1"/>
</dbReference>
<sequence length="433" mass="49931">MTRGYIKKKVTTLAIYEDTNCDCDLRKSKVSKNSFRSHSKISLSEMFYKIFLIILITISCVNCIRHMAQDVSQNSHKSAENLPITSQDHSDEEIDYDGSESDESDLGTFADERVKDFYQQQRKNYSRNVENDEILPQTPHMTTTTNIPQPECSGSCQDRPKLENAALDSIKKHLLMKLGMHRVPNVTNVIKLPEMMLENLCISNKMPIEYCTGKPSVKHIEYQSDEPQNYPDFSVESEVVEEEEDVQYMSIENRIYAFPSKAAKYRHKSHLVFSFGENQESNNMWVHASLNIFVHSRKHLLSSNMRDAANLKYINIEIAEILSSEKHKLTFRDFNITIPEHGDGQYVQLNITDLVAKWWLHHDQSHGITVKITSATDGSKVPNKIVVLDAEDMIKSPYIDILPRDQRKKRSKRSSLKCSRDSTETRCCRRSLQ</sequence>
<dbReference type="Pfam" id="PF00688">
    <property type="entry name" value="TGFb_propeptide"/>
    <property type="match status" value="1"/>
</dbReference>
<evidence type="ECO:0000256" key="1">
    <source>
        <dbReference type="ARBA" id="ARBA00004613"/>
    </source>
</evidence>
<comment type="caution">
    <text evidence="9">The sequence shown here is derived from an EMBL/GenBank/DDBJ whole genome shotgun (WGS) entry which is preliminary data.</text>
</comment>
<dbReference type="AlphaFoldDB" id="A0A9J6BEH1"/>
<dbReference type="InterPro" id="IPR015615">
    <property type="entry name" value="TGF-beta-rel"/>
</dbReference>
<keyword evidence="7" id="KW-1133">Transmembrane helix</keyword>
<feature type="compositionally biased region" description="Acidic residues" evidence="6">
    <location>
        <begin position="90"/>
        <end position="105"/>
    </location>
</feature>
<dbReference type="PANTHER" id="PTHR11848:SF262">
    <property type="entry name" value="LD29161P"/>
    <property type="match status" value="1"/>
</dbReference>
<dbReference type="PANTHER" id="PTHR11848">
    <property type="entry name" value="TGF-BETA FAMILY"/>
    <property type="match status" value="1"/>
</dbReference>
<dbReference type="InterPro" id="IPR001111">
    <property type="entry name" value="TGF-b_propeptide"/>
</dbReference>
<comment type="subcellular location">
    <subcellularLocation>
        <location evidence="1">Secreted</location>
    </subcellularLocation>
</comment>
<protein>
    <recommendedName>
        <fullName evidence="8">TGF-beta propeptide domain-containing protein</fullName>
    </recommendedName>
</protein>
<keyword evidence="7" id="KW-0812">Transmembrane</keyword>
<comment type="similarity">
    <text evidence="2">Belongs to the TGF-beta family.</text>
</comment>
<accession>A0A9J6BEH1</accession>
<dbReference type="GO" id="GO:0008083">
    <property type="term" value="F:growth factor activity"/>
    <property type="evidence" value="ECO:0007669"/>
    <property type="project" value="UniProtKB-KW"/>
</dbReference>
<keyword evidence="5" id="KW-1015">Disulfide bond</keyword>
<dbReference type="OrthoDB" id="5948587at2759"/>
<reference evidence="9" key="1">
    <citation type="submission" date="2021-03" db="EMBL/GenBank/DDBJ databases">
        <title>Chromosome level genome of the anhydrobiotic midge Polypedilum vanderplanki.</title>
        <authorList>
            <person name="Yoshida Y."/>
            <person name="Kikawada T."/>
            <person name="Gusev O."/>
        </authorList>
    </citation>
    <scope>NUCLEOTIDE SEQUENCE</scope>
    <source>
        <strain evidence="9">NIAS01</strain>
        <tissue evidence="9">Whole body or cell culture</tissue>
    </source>
</reference>
<dbReference type="EMBL" id="JADBJN010000004">
    <property type="protein sequence ID" value="KAG5668276.1"/>
    <property type="molecule type" value="Genomic_DNA"/>
</dbReference>
<gene>
    <name evidence="9" type="ORF">PVAND_016223</name>
</gene>
<evidence type="ECO:0000256" key="7">
    <source>
        <dbReference type="SAM" id="Phobius"/>
    </source>
</evidence>
<evidence type="ECO:0000259" key="8">
    <source>
        <dbReference type="Pfam" id="PF00688"/>
    </source>
</evidence>
<evidence type="ECO:0000313" key="10">
    <source>
        <dbReference type="Proteomes" id="UP001107558"/>
    </source>
</evidence>
<evidence type="ECO:0000256" key="2">
    <source>
        <dbReference type="ARBA" id="ARBA00006656"/>
    </source>
</evidence>
<evidence type="ECO:0000256" key="3">
    <source>
        <dbReference type="ARBA" id="ARBA00022525"/>
    </source>
</evidence>
<proteinExistence type="inferred from homology"/>
<dbReference type="Proteomes" id="UP001107558">
    <property type="component" value="Chromosome 4"/>
</dbReference>
<dbReference type="GO" id="GO:0005615">
    <property type="term" value="C:extracellular space"/>
    <property type="evidence" value="ECO:0007669"/>
    <property type="project" value="TreeGrafter"/>
</dbReference>
<keyword evidence="4" id="KW-0339">Growth factor</keyword>
<feature type="transmembrane region" description="Helical" evidence="7">
    <location>
        <begin position="46"/>
        <end position="68"/>
    </location>
</feature>
<keyword evidence="3" id="KW-0964">Secreted</keyword>
<keyword evidence="7" id="KW-0472">Membrane</keyword>